<dbReference type="InterPro" id="IPR010624">
    <property type="entry name" value="KaiC_dom"/>
</dbReference>
<dbReference type="CDD" id="cd19484">
    <property type="entry name" value="KaiC_C"/>
    <property type="match status" value="1"/>
</dbReference>
<dbReference type="InterPro" id="IPR051347">
    <property type="entry name" value="Circadian_clock_KaiC-rel"/>
</dbReference>
<gene>
    <name evidence="10" type="ORF">MPPM_4473</name>
</gene>
<dbReference type="InterPro" id="IPR014774">
    <property type="entry name" value="KaiC-like_dom"/>
</dbReference>
<dbReference type="InterPro" id="IPR027417">
    <property type="entry name" value="P-loop_NTPase"/>
</dbReference>
<proteinExistence type="predicted"/>
<dbReference type="Pfam" id="PF06745">
    <property type="entry name" value="ATPase"/>
    <property type="match status" value="2"/>
</dbReference>
<keyword evidence="2" id="KW-0597">Phosphoprotein</keyword>
<evidence type="ECO:0000256" key="3">
    <source>
        <dbReference type="ARBA" id="ARBA00022679"/>
    </source>
</evidence>
<feature type="coiled-coil region" evidence="7">
    <location>
        <begin position="498"/>
        <end position="552"/>
    </location>
</feature>
<name>A0A169REK7_9HYPH</name>
<dbReference type="Gene3D" id="3.40.50.300">
    <property type="entry name" value="P-loop containing nucleotide triphosphate hydrolases"/>
    <property type="match status" value="2"/>
</dbReference>
<evidence type="ECO:0000256" key="5">
    <source>
        <dbReference type="ARBA" id="ARBA00022777"/>
    </source>
</evidence>
<dbReference type="EC" id="2.7.11.1" evidence="1"/>
<evidence type="ECO:0000256" key="1">
    <source>
        <dbReference type="ARBA" id="ARBA00012513"/>
    </source>
</evidence>
<dbReference type="GO" id="GO:0004674">
    <property type="term" value="F:protein serine/threonine kinase activity"/>
    <property type="evidence" value="ECO:0007669"/>
    <property type="project" value="UniProtKB-EC"/>
</dbReference>
<feature type="domain" description="KaiC" evidence="9">
    <location>
        <begin position="24"/>
        <end position="263"/>
    </location>
</feature>
<evidence type="ECO:0000313" key="11">
    <source>
        <dbReference type="Proteomes" id="UP000218288"/>
    </source>
</evidence>
<keyword evidence="7" id="KW-0175">Coiled coil</keyword>
<dbReference type="AlphaFoldDB" id="A0A169REK7"/>
<accession>A0A169REK7</accession>
<evidence type="ECO:0000256" key="8">
    <source>
        <dbReference type="SAM" id="MobiDB-lite"/>
    </source>
</evidence>
<dbReference type="PIRSF" id="PIRSF039117">
    <property type="entry name" value="KaiC"/>
    <property type="match status" value="1"/>
</dbReference>
<keyword evidence="6" id="KW-0378">Hydrolase</keyword>
<dbReference type="GO" id="GO:0016787">
    <property type="term" value="F:hydrolase activity"/>
    <property type="evidence" value="ECO:0007669"/>
    <property type="project" value="UniProtKB-KW"/>
</dbReference>
<dbReference type="InterPro" id="IPR030665">
    <property type="entry name" value="KaiC"/>
</dbReference>
<evidence type="ECO:0000256" key="6">
    <source>
        <dbReference type="ARBA" id="ARBA00022801"/>
    </source>
</evidence>
<organism evidence="10 11">
    <name type="scientific">Methylorubrum populi</name>
    <dbReference type="NCBI Taxonomy" id="223967"/>
    <lineage>
        <taxon>Bacteria</taxon>
        <taxon>Pseudomonadati</taxon>
        <taxon>Pseudomonadota</taxon>
        <taxon>Alphaproteobacteria</taxon>
        <taxon>Hyphomicrobiales</taxon>
        <taxon>Methylobacteriaceae</taxon>
        <taxon>Methylorubrum</taxon>
    </lineage>
</organism>
<keyword evidence="5" id="KW-0418">Kinase</keyword>
<dbReference type="CDD" id="cd19485">
    <property type="entry name" value="KaiC-N"/>
    <property type="match status" value="1"/>
</dbReference>
<dbReference type="EMBL" id="AP014809">
    <property type="protein sequence ID" value="BAU93078.1"/>
    <property type="molecule type" value="Genomic_DNA"/>
</dbReference>
<dbReference type="InterPro" id="IPR047221">
    <property type="entry name" value="KaiC_N"/>
</dbReference>
<dbReference type="SUPFAM" id="SSF52540">
    <property type="entry name" value="P-loop containing nucleoside triphosphate hydrolases"/>
    <property type="match status" value="2"/>
</dbReference>
<evidence type="ECO:0000256" key="4">
    <source>
        <dbReference type="ARBA" id="ARBA00022737"/>
    </source>
</evidence>
<evidence type="ECO:0000256" key="2">
    <source>
        <dbReference type="ARBA" id="ARBA00022553"/>
    </source>
</evidence>
<dbReference type="PANTHER" id="PTHR42926">
    <property type="match status" value="1"/>
</dbReference>
<dbReference type="Proteomes" id="UP000218288">
    <property type="component" value="Chromosome"/>
</dbReference>
<keyword evidence="3" id="KW-0808">Transferase</keyword>
<evidence type="ECO:0000259" key="9">
    <source>
        <dbReference type="PROSITE" id="PS51146"/>
    </source>
</evidence>
<evidence type="ECO:0000256" key="7">
    <source>
        <dbReference type="SAM" id="Coils"/>
    </source>
</evidence>
<sequence length="575" mass="62991">MAPESVRESAQSSMSPPTGAPALPKVATGIDGFDAITFGGLPKGRPSLVCGAAGCGKTLFATTFLVNGATRFDEPGVFMSFEERAEDLVANVASLGYDLDALVAQGKLAIDHVRVERSEIEETGEYDLEGLFIRLGFAVDSIGAKRVVLDTIETLFAGFSDETVLRAELRRLFGWIKDRGLTAIITGERGDGQLTRQGMEEYVSDCVVLLDNRVEDQITTRRLRVVKYRGSAHGTNEYPFLIDAEGISVLPVTSADLDYRIAEGVISTGIHGLDAMLEPGGFHRGTSILISGEAGTGKTMISSSMIDAACARGERCMAFVFEESGDQITRNARSIGLDLARHVESGLLRFEAARPSLYGLEMHLARMHRDIDRFAPSLVVIDPLSALRGPPAELQATMLRMIDLLKSRGITAVFTSLREDGEIDRDSAIGVSSLMDAWIKLLNVEANGERSRTLYVIKARGMRHSNQVREFTLSREGITLVDAYIGPAGVLTGTARVVQEAEEVAAALRREQENRRRQREAERRRQSLERQIEELRATLEAVEEEEAVLLNEDEMREALLASERRTLATRRGGTK</sequence>
<reference evidence="10 11" key="1">
    <citation type="journal article" date="2016" name="Genome Announc.">
        <title>Complete Genome Sequence of Methylobacterium populi P-1M, Isolated from Pink-Pigmented Household Biofilm.</title>
        <authorList>
            <person name="Morohoshi T."/>
            <person name="Ikeda T."/>
        </authorList>
    </citation>
    <scope>NUCLEOTIDE SEQUENCE [LARGE SCALE GENOMIC DNA]</scope>
    <source>
        <strain evidence="10 11">P-1M</strain>
    </source>
</reference>
<dbReference type="NCBIfam" id="NF006799">
    <property type="entry name" value="PRK09302.1"/>
    <property type="match status" value="1"/>
</dbReference>
<protein>
    <recommendedName>
        <fullName evidence="1">non-specific serine/threonine protein kinase</fullName>
        <ecNumber evidence="1">2.7.11.1</ecNumber>
    </recommendedName>
</protein>
<dbReference type="PROSITE" id="PS51146">
    <property type="entry name" value="KAIC"/>
    <property type="match status" value="2"/>
</dbReference>
<dbReference type="InterPro" id="IPR047222">
    <property type="entry name" value="KaiC_C"/>
</dbReference>
<dbReference type="GO" id="GO:0005524">
    <property type="term" value="F:ATP binding"/>
    <property type="evidence" value="ECO:0007669"/>
    <property type="project" value="InterPro"/>
</dbReference>
<feature type="domain" description="KaiC" evidence="9">
    <location>
        <begin position="264"/>
        <end position="494"/>
    </location>
</feature>
<keyword evidence="4" id="KW-0677">Repeat</keyword>
<feature type="region of interest" description="Disordered" evidence="8">
    <location>
        <begin position="1"/>
        <end position="23"/>
    </location>
</feature>
<evidence type="ECO:0000313" key="10">
    <source>
        <dbReference type="EMBL" id="BAU93078.1"/>
    </source>
</evidence>
<dbReference type="PANTHER" id="PTHR42926:SF1">
    <property type="entry name" value="CIRCADIAN CLOCK OSCILLATOR PROTEIN KAIC 1"/>
    <property type="match status" value="1"/>
</dbReference>